<dbReference type="NCBIfam" id="TIGR02122">
    <property type="entry name" value="TRAP_TAXI"/>
    <property type="match status" value="1"/>
</dbReference>
<evidence type="ECO:0000313" key="3">
    <source>
        <dbReference type="Proteomes" id="UP000532010"/>
    </source>
</evidence>
<dbReference type="EMBL" id="JACHWB010000009">
    <property type="protein sequence ID" value="MBB3021375.1"/>
    <property type="molecule type" value="Genomic_DNA"/>
</dbReference>
<comment type="caution">
    <text evidence="2">The sequence shown here is derived from an EMBL/GenBank/DDBJ whole genome shotgun (WGS) entry which is preliminary data.</text>
</comment>
<dbReference type="InterPro" id="IPR011852">
    <property type="entry name" value="TRAP_TAXI"/>
</dbReference>
<keyword evidence="1" id="KW-0732">Signal</keyword>
<evidence type="ECO:0008006" key="4">
    <source>
        <dbReference type="Google" id="ProtNLM"/>
    </source>
</evidence>
<dbReference type="PROSITE" id="PS51257">
    <property type="entry name" value="PROKAR_LIPOPROTEIN"/>
    <property type="match status" value="1"/>
</dbReference>
<dbReference type="Gene3D" id="3.40.190.10">
    <property type="entry name" value="Periplasmic binding protein-like II"/>
    <property type="match status" value="2"/>
</dbReference>
<dbReference type="RefSeq" id="WP_183454181.1">
    <property type="nucleotide sequence ID" value="NZ_JACHWB010000009.1"/>
</dbReference>
<accession>A0A7W4VR15</accession>
<feature type="signal peptide" evidence="1">
    <location>
        <begin position="1"/>
        <end position="21"/>
    </location>
</feature>
<dbReference type="PANTHER" id="PTHR42941">
    <property type="entry name" value="SLL1037 PROTEIN"/>
    <property type="match status" value="1"/>
</dbReference>
<evidence type="ECO:0000256" key="1">
    <source>
        <dbReference type="SAM" id="SignalP"/>
    </source>
</evidence>
<keyword evidence="3" id="KW-1185">Reference proteome</keyword>
<sequence length="314" mass="33342">MLRSMTVAAGLILACIGGAQAQTIGLATTQGGATEQLATNLAKAIAQGTDLKVRPQVLGNTSQYLPLVNSGRVEFGIANYPQTSNAVKGVGMSDGQPHPNLVMIASIIPFNAGLLVAESSGIKEMADLKGRKVPRFPKNSLGDIFVSASLATAGLTYDDVVSVPTANFPAQFQNMKDGVTEVTIGSVGAQSTLEIEATLGKLHYLNFKNGDEKTLDKYLPGTLLKSWKGRPPAPGADDSTTILYYDYTLFAHKDVPANVVTKVVKALYENKDVFLAAGPLWAEYDPAKLAHVTSLPYHPAAVEFYKSVGVWKGE</sequence>
<dbReference type="AlphaFoldDB" id="A0A7W4VR15"/>
<evidence type="ECO:0000313" key="2">
    <source>
        <dbReference type="EMBL" id="MBB3021375.1"/>
    </source>
</evidence>
<name>A0A7W4VR15_9HYPH</name>
<dbReference type="Pfam" id="PF16868">
    <property type="entry name" value="NMT1_3"/>
    <property type="match status" value="1"/>
</dbReference>
<proteinExistence type="predicted"/>
<dbReference type="PANTHER" id="PTHR42941:SF1">
    <property type="entry name" value="SLL1037 PROTEIN"/>
    <property type="match status" value="1"/>
</dbReference>
<reference evidence="2 3" key="1">
    <citation type="submission" date="2020-08" db="EMBL/GenBank/DDBJ databases">
        <title>The Agave Microbiome: Exploring the role of microbial communities in plant adaptations to desert environments.</title>
        <authorList>
            <person name="Partida-Martinez L.P."/>
        </authorList>
    </citation>
    <scope>NUCLEOTIDE SEQUENCE [LARGE SCALE GENOMIC DNA]</scope>
    <source>
        <strain evidence="2 3">AT3.9</strain>
    </source>
</reference>
<protein>
    <recommendedName>
        <fullName evidence="4">TAXI family TRAP transporter solute-binding subunit</fullName>
    </recommendedName>
</protein>
<dbReference type="SUPFAM" id="SSF53850">
    <property type="entry name" value="Periplasmic binding protein-like II"/>
    <property type="match status" value="1"/>
</dbReference>
<dbReference type="Proteomes" id="UP000532010">
    <property type="component" value="Unassembled WGS sequence"/>
</dbReference>
<feature type="chain" id="PRO_5030563595" description="TAXI family TRAP transporter solute-binding subunit" evidence="1">
    <location>
        <begin position="22"/>
        <end position="314"/>
    </location>
</feature>
<gene>
    <name evidence="2" type="ORF">FHR70_004471</name>
</gene>
<organism evidence="2 3">
    <name type="scientific">Microvirga lupini</name>
    <dbReference type="NCBI Taxonomy" id="420324"/>
    <lineage>
        <taxon>Bacteria</taxon>
        <taxon>Pseudomonadati</taxon>
        <taxon>Pseudomonadota</taxon>
        <taxon>Alphaproteobacteria</taxon>
        <taxon>Hyphomicrobiales</taxon>
        <taxon>Methylobacteriaceae</taxon>
        <taxon>Microvirga</taxon>
    </lineage>
</organism>